<dbReference type="AlphaFoldDB" id="D0EZP3"/>
<accession>D0EZP3</accession>
<reference evidence="4" key="1">
    <citation type="submission" date="2009-09" db="EMBL/GenBank/DDBJ databases">
        <title>Molecular Characterization of Protein Kinases Involved in the Signal Transduction Chain of Gravitaxis and Phototaxis in Euglena gracilis.</title>
        <authorList>
            <person name="Daiker V."/>
            <person name="Haeder D.-P."/>
            <person name="Lebert M."/>
        </authorList>
    </citation>
    <scope>NUCLEOTIDE SEQUENCE</scope>
    <source>
        <strain evidence="4">Z</strain>
    </source>
</reference>
<keyword evidence="2" id="KW-0813">Transport</keyword>
<organism evidence="4">
    <name type="scientific">Euglena gracilis</name>
    <dbReference type="NCBI Taxonomy" id="3039"/>
    <lineage>
        <taxon>Eukaryota</taxon>
        <taxon>Discoba</taxon>
        <taxon>Euglenozoa</taxon>
        <taxon>Euglenida</taxon>
        <taxon>Spirocuta</taxon>
        <taxon>Euglenophyceae</taxon>
        <taxon>Euglenales</taxon>
        <taxon>Euglenaceae</taxon>
        <taxon>Euglena</taxon>
    </lineage>
</organism>
<protein>
    <submittedName>
        <fullName evidence="4">Mog1 protein</fullName>
    </submittedName>
</protein>
<proteinExistence type="evidence at transcript level"/>
<keyword evidence="3" id="KW-0653">Protein transport</keyword>
<name>D0EZP3_EUGGR</name>
<comment type="similarity">
    <text evidence="1">Belongs to the MOG1 family.</text>
</comment>
<dbReference type="EMBL" id="GQ926484">
    <property type="protein sequence ID" value="ACX55053.1"/>
    <property type="molecule type" value="mRNA"/>
</dbReference>
<feature type="non-terminal residue" evidence="4">
    <location>
        <position position="1"/>
    </location>
</feature>
<evidence type="ECO:0000313" key="4">
    <source>
        <dbReference type="EMBL" id="ACX55053.1"/>
    </source>
</evidence>
<sequence>MAAGIDASDIRQVPDNDEVFVDPDTDSCIVVELLDVNADVPLDQLALFHFQELAKENRAEAEVGSCVVLPDSAMPHLPPTPQAFKQTLFGQQKVAKFKEIAANLVNIYLAVVRLGPPHNTEILITLSAPVAIHPDSSSAGLTPLGGNTALCEAVFGQLLASFNVRDYSFLGG</sequence>
<dbReference type="SUPFAM" id="SSF55724">
    <property type="entry name" value="Mog1p/PsbP-like"/>
    <property type="match status" value="1"/>
</dbReference>
<dbReference type="InterPro" id="IPR016123">
    <property type="entry name" value="Mog1/PsbP_a/b/a-sand"/>
</dbReference>
<dbReference type="Pfam" id="PF04603">
    <property type="entry name" value="Mog1"/>
    <property type="match status" value="1"/>
</dbReference>
<dbReference type="PANTHER" id="PTHR15837:SF0">
    <property type="entry name" value="RAN GUANINE NUCLEOTIDE RELEASE FACTOR"/>
    <property type="match status" value="1"/>
</dbReference>
<dbReference type="GO" id="GO:0005085">
    <property type="term" value="F:guanyl-nucleotide exchange factor activity"/>
    <property type="evidence" value="ECO:0007669"/>
    <property type="project" value="TreeGrafter"/>
</dbReference>
<dbReference type="GO" id="GO:0031267">
    <property type="term" value="F:small GTPase binding"/>
    <property type="evidence" value="ECO:0007669"/>
    <property type="project" value="TreeGrafter"/>
</dbReference>
<dbReference type="Gene3D" id="3.40.1000.10">
    <property type="entry name" value="Mog1/PsbP, alpha/beta/alpha sandwich"/>
    <property type="match status" value="1"/>
</dbReference>
<evidence type="ECO:0000256" key="3">
    <source>
        <dbReference type="ARBA" id="ARBA00022927"/>
    </source>
</evidence>
<dbReference type="GO" id="GO:0006606">
    <property type="term" value="P:protein import into nucleus"/>
    <property type="evidence" value="ECO:0007669"/>
    <property type="project" value="TreeGrafter"/>
</dbReference>
<dbReference type="PANTHER" id="PTHR15837">
    <property type="entry name" value="RAN GUANINE NUCLEOTIDE RELEASE FACTOR"/>
    <property type="match status" value="1"/>
</dbReference>
<dbReference type="GO" id="GO:0005634">
    <property type="term" value="C:nucleus"/>
    <property type="evidence" value="ECO:0007669"/>
    <property type="project" value="TreeGrafter"/>
</dbReference>
<evidence type="ECO:0000256" key="2">
    <source>
        <dbReference type="ARBA" id="ARBA00022448"/>
    </source>
</evidence>
<dbReference type="InterPro" id="IPR007681">
    <property type="entry name" value="Mog1"/>
</dbReference>
<evidence type="ECO:0000256" key="1">
    <source>
        <dbReference type="ARBA" id="ARBA00010307"/>
    </source>
</evidence>